<dbReference type="PANTHER" id="PTHR43814:SF1">
    <property type="entry name" value="ARGININOSUCCINATE LYASE"/>
    <property type="match status" value="1"/>
</dbReference>
<dbReference type="PANTHER" id="PTHR43814">
    <property type="entry name" value="ARGININOSUCCINATE LYASE"/>
    <property type="match status" value="1"/>
</dbReference>
<dbReference type="Gene3D" id="1.10.40.30">
    <property type="entry name" value="Fumarase/aspartase (C-terminal domain)"/>
    <property type="match status" value="1"/>
</dbReference>
<organism evidence="3 4">
    <name type="scientific">Cytospora leucostoma</name>
    <dbReference type="NCBI Taxonomy" id="1230097"/>
    <lineage>
        <taxon>Eukaryota</taxon>
        <taxon>Fungi</taxon>
        <taxon>Dikarya</taxon>
        <taxon>Ascomycota</taxon>
        <taxon>Pezizomycotina</taxon>
        <taxon>Sordariomycetes</taxon>
        <taxon>Sordariomycetidae</taxon>
        <taxon>Diaporthales</taxon>
        <taxon>Cytosporaceae</taxon>
        <taxon>Cytospora</taxon>
    </lineage>
</organism>
<dbReference type="OrthoDB" id="2561043at2759"/>
<comment type="similarity">
    <text evidence="1">Belongs to the lyase 1 family. Argininosuccinate lyase subfamily.</text>
</comment>
<dbReference type="AlphaFoldDB" id="A0A423VM07"/>
<dbReference type="InterPro" id="IPR009049">
    <property type="entry name" value="Argininosuccinate_lyase"/>
</dbReference>
<keyword evidence="4" id="KW-1185">Reference proteome</keyword>
<proteinExistence type="inferred from homology"/>
<dbReference type="SUPFAM" id="SSF48557">
    <property type="entry name" value="L-aspartase-like"/>
    <property type="match status" value="1"/>
</dbReference>
<evidence type="ECO:0000313" key="4">
    <source>
        <dbReference type="Proteomes" id="UP000285146"/>
    </source>
</evidence>
<sequence length="172" mass="19200">MAGFMMTLKGLHSTYNKDLQELVEPMLDHVKTVGGSIQIAEGVLSTLDTQPEKMHATLDPFMLATDGMPFRETHHISGRCVALSEQSGTPMKDLTYEQMRGVDERFEEDIAETFDYEKSVEMRSAKGGTSKASVLEQVKVLKGFAEQSVIVVNGLQMVFEDQEKNRIQIVIV</sequence>
<dbReference type="STRING" id="1230097.A0A423VM07"/>
<dbReference type="GO" id="GO:0042450">
    <property type="term" value="P:L-arginine biosynthetic process via ornithine"/>
    <property type="evidence" value="ECO:0007669"/>
    <property type="project" value="InterPro"/>
</dbReference>
<dbReference type="GO" id="GO:0005829">
    <property type="term" value="C:cytosol"/>
    <property type="evidence" value="ECO:0007669"/>
    <property type="project" value="TreeGrafter"/>
</dbReference>
<accession>A0A423VM07</accession>
<dbReference type="Proteomes" id="UP000285146">
    <property type="component" value="Unassembled WGS sequence"/>
</dbReference>
<evidence type="ECO:0000259" key="2">
    <source>
        <dbReference type="Pfam" id="PF14698"/>
    </source>
</evidence>
<evidence type="ECO:0000313" key="3">
    <source>
        <dbReference type="EMBL" id="ROV92053.1"/>
    </source>
</evidence>
<dbReference type="InterPro" id="IPR029419">
    <property type="entry name" value="Arg_succ_lyase_C"/>
</dbReference>
<reference evidence="3 4" key="1">
    <citation type="submission" date="2015-09" db="EMBL/GenBank/DDBJ databases">
        <title>Host preference determinants of Valsa canker pathogens revealed by comparative genomics.</title>
        <authorList>
            <person name="Yin Z."/>
            <person name="Huang L."/>
        </authorList>
    </citation>
    <scope>NUCLEOTIDE SEQUENCE [LARGE SCALE GENOMIC DNA]</scope>
    <source>
        <strain evidence="3 4">SXYLt</strain>
    </source>
</reference>
<dbReference type="FunFam" id="1.10.40.30:FF:000001">
    <property type="entry name" value="Argininosuccinate lyase"/>
    <property type="match status" value="1"/>
</dbReference>
<protein>
    <recommendedName>
        <fullName evidence="2">Argininosuccinate lyase C-terminal domain-containing protein</fullName>
    </recommendedName>
</protein>
<name>A0A423VM07_9PEZI</name>
<dbReference type="InParanoid" id="A0A423VM07"/>
<dbReference type="Pfam" id="PF14698">
    <property type="entry name" value="ASL_C2"/>
    <property type="match status" value="1"/>
</dbReference>
<dbReference type="InterPro" id="IPR008948">
    <property type="entry name" value="L-Aspartase-like"/>
</dbReference>
<comment type="caution">
    <text evidence="3">The sequence shown here is derived from an EMBL/GenBank/DDBJ whole genome shotgun (WGS) entry which is preliminary data.</text>
</comment>
<dbReference type="EMBL" id="LKEB01000087">
    <property type="protein sequence ID" value="ROV92053.1"/>
    <property type="molecule type" value="Genomic_DNA"/>
</dbReference>
<gene>
    <name evidence="3" type="ORF">VPNG_09832</name>
</gene>
<feature type="domain" description="Argininosuccinate lyase C-terminal" evidence="2">
    <location>
        <begin position="63"/>
        <end position="121"/>
    </location>
</feature>
<evidence type="ECO:0000256" key="1">
    <source>
        <dbReference type="ARBA" id="ARBA00010755"/>
    </source>
</evidence>
<dbReference type="GO" id="GO:0004056">
    <property type="term" value="F:argininosuccinate lyase activity"/>
    <property type="evidence" value="ECO:0007669"/>
    <property type="project" value="InterPro"/>
</dbReference>
<dbReference type="Gene3D" id="1.20.200.10">
    <property type="entry name" value="Fumarase/aspartase (Central domain)"/>
    <property type="match status" value="1"/>
</dbReference>